<proteinExistence type="predicted"/>
<evidence type="ECO:0000256" key="1">
    <source>
        <dbReference type="SAM" id="MobiDB-lite"/>
    </source>
</evidence>
<accession>A0A4Z2IT20</accession>
<keyword evidence="3" id="KW-1185">Reference proteome</keyword>
<dbReference type="EMBL" id="SRLO01000054">
    <property type="protein sequence ID" value="TNN80452.1"/>
    <property type="molecule type" value="Genomic_DNA"/>
</dbReference>
<evidence type="ECO:0000313" key="2">
    <source>
        <dbReference type="EMBL" id="TNN80452.1"/>
    </source>
</evidence>
<name>A0A4Z2IT20_9TELE</name>
<reference evidence="2 3" key="1">
    <citation type="submission" date="2019-03" db="EMBL/GenBank/DDBJ databases">
        <title>First draft genome of Liparis tanakae, snailfish: a comprehensive survey of snailfish specific genes.</title>
        <authorList>
            <person name="Kim W."/>
            <person name="Song I."/>
            <person name="Jeong J.-H."/>
            <person name="Kim D."/>
            <person name="Kim S."/>
            <person name="Ryu S."/>
            <person name="Song J.Y."/>
            <person name="Lee S.K."/>
        </authorList>
    </citation>
    <scope>NUCLEOTIDE SEQUENCE [LARGE SCALE GENOMIC DNA]</scope>
    <source>
        <tissue evidence="2">Muscle</tissue>
    </source>
</reference>
<gene>
    <name evidence="2" type="ORF">EYF80_009191</name>
</gene>
<feature type="region of interest" description="Disordered" evidence="1">
    <location>
        <begin position="380"/>
        <end position="406"/>
    </location>
</feature>
<dbReference type="AlphaFoldDB" id="A0A4Z2IT20"/>
<evidence type="ECO:0000313" key="3">
    <source>
        <dbReference type="Proteomes" id="UP000314294"/>
    </source>
</evidence>
<feature type="compositionally biased region" description="Basic and acidic residues" evidence="1">
    <location>
        <begin position="74"/>
        <end position="83"/>
    </location>
</feature>
<comment type="caution">
    <text evidence="2">The sequence shown here is derived from an EMBL/GenBank/DDBJ whole genome shotgun (WGS) entry which is preliminary data.</text>
</comment>
<organism evidence="2 3">
    <name type="scientific">Liparis tanakae</name>
    <name type="common">Tanaka's snailfish</name>
    <dbReference type="NCBI Taxonomy" id="230148"/>
    <lineage>
        <taxon>Eukaryota</taxon>
        <taxon>Metazoa</taxon>
        <taxon>Chordata</taxon>
        <taxon>Craniata</taxon>
        <taxon>Vertebrata</taxon>
        <taxon>Euteleostomi</taxon>
        <taxon>Actinopterygii</taxon>
        <taxon>Neopterygii</taxon>
        <taxon>Teleostei</taxon>
        <taxon>Neoteleostei</taxon>
        <taxon>Acanthomorphata</taxon>
        <taxon>Eupercaria</taxon>
        <taxon>Perciformes</taxon>
        <taxon>Cottioidei</taxon>
        <taxon>Cottales</taxon>
        <taxon>Liparidae</taxon>
        <taxon>Liparis</taxon>
    </lineage>
</organism>
<protein>
    <submittedName>
        <fullName evidence="2">Uncharacterized protein</fullName>
    </submittedName>
</protein>
<sequence length="406" mass="45905">MECDWKGCRSSVNFHSHKTSPLYRPRVVGALGSSLNGHSVLAAWRPSLHHGLIPTLRVSPLPRWTSAWELTRSERRGHEDDGGPNKIRRRKHAAVEPFPGEEKTDVENNIGKGESVNGEVTDEAARLAAGPGSGSHTTSSPMETKTFHMALDLKPNPQRETCWVRLLLPLPCRPHHTAQWDRTDEEPLCQGMYNGIFGYSPQRLEPVKLQGLISEIHGGKGDERVCGREQDNRLSVSCIKPIWAQRYELVGVGQLHLVLPPIRSRERRAQWSREPRDGGEELCNWISIYSHINVMCLFPRQRSQTQTERWTWCVQTYAVLFVRTSLGPESSWASGSVQPTVDRSRTSFKQQWESSPLDARQCRLGVARYSRPRTYRWAQERGGRLRGTRTGPKRASPSAPAAVEVF</sequence>
<feature type="region of interest" description="Disordered" evidence="1">
    <location>
        <begin position="74"/>
        <end position="115"/>
    </location>
</feature>
<dbReference type="Proteomes" id="UP000314294">
    <property type="component" value="Unassembled WGS sequence"/>
</dbReference>